<dbReference type="InterPro" id="IPR030385">
    <property type="entry name" value="G_IRG_dom"/>
</dbReference>
<feature type="compositionally biased region" description="Polar residues" evidence="2">
    <location>
        <begin position="560"/>
        <end position="586"/>
    </location>
</feature>
<protein>
    <recommendedName>
        <fullName evidence="3">IRG-type G domain-containing protein</fullName>
    </recommendedName>
</protein>
<comment type="caution">
    <text evidence="4">The sequence shown here is derived from an EMBL/GenBank/DDBJ whole genome shotgun (WGS) entry which is preliminary data.</text>
</comment>
<dbReference type="Gene3D" id="3.40.50.300">
    <property type="entry name" value="P-loop containing nucleotide triphosphate hydrolases"/>
    <property type="match status" value="1"/>
</dbReference>
<gene>
    <name evidence="4" type="ORF">Q9L58_006967</name>
</gene>
<evidence type="ECO:0000259" key="3">
    <source>
        <dbReference type="PROSITE" id="PS51716"/>
    </source>
</evidence>
<dbReference type="InterPro" id="IPR007743">
    <property type="entry name" value="Immunity-related_GTPase-like"/>
</dbReference>
<accession>A0ABR3GE52</accession>
<feature type="region of interest" description="Disordered" evidence="2">
    <location>
        <begin position="550"/>
        <end position="596"/>
    </location>
</feature>
<dbReference type="EMBL" id="JBBBZM010000104">
    <property type="protein sequence ID" value="KAL0634088.1"/>
    <property type="molecule type" value="Genomic_DNA"/>
</dbReference>
<sequence>MDFVSGVVAAIVQSIVSLFSLGPEVENETVRDIEEHHTRENSLSRIGEELDEHRRVRNWRRQTRQSAAAEERTSILGTGWHERPGEERAMRKIEERVRVLEMESEERLRKQQKEREEQKTKQDLEREAIRNEQKRLVEEEKRIAERERELETWIQQARDRISEEQEIAATMGFQPSQWPTPGELDAAKQRVQYSRRNFHFAIVGKAGCGKSSLINSFLNLKATDPGAAPTGTIETTLEIGRYPDPGTQPPRPWTVWYDIPGAGTQRIPHWQYFTNQALYVFDIIILAIGERFEETDCQIIRSCIEFKIPFFIVRSKADHSIMNMMSDADEDYRGPFDSGEFYQKCRQSFRELTQKSVSVELDRAGLPDQVVYCVSKRALRDVYNSSLEASIQPDDVSHEMALVKQLMLAAYLRRSGRDRTSVLSGTGIRQTTTGWAQSAYLVASDIAESTIGLGSAGLNALRLAGSNNVHQERQPNREQISGSKRVIYLPRRTTVVELLSELNSCNPGISNVLAARPVMMGPKAAIICFHPTASIPSNILAFGKTQKPTMYKERTPTGRAPTTASRVSTSADTPPGSIDTTPSSRFSRAGQWGPRR</sequence>
<name>A0ABR3GE52_9PEZI</name>
<feature type="region of interest" description="Disordered" evidence="2">
    <location>
        <begin position="61"/>
        <end position="88"/>
    </location>
</feature>
<dbReference type="InterPro" id="IPR027417">
    <property type="entry name" value="P-loop_NTPase"/>
</dbReference>
<reference evidence="4 5" key="1">
    <citation type="submission" date="2024-02" db="EMBL/GenBank/DDBJ databases">
        <title>Discinaceae phylogenomics.</title>
        <authorList>
            <person name="Dirks A.C."/>
            <person name="James T.Y."/>
        </authorList>
    </citation>
    <scope>NUCLEOTIDE SEQUENCE [LARGE SCALE GENOMIC DNA]</scope>
    <source>
        <strain evidence="4 5">ACD0624</strain>
    </source>
</reference>
<organism evidence="4 5">
    <name type="scientific">Discina gigas</name>
    <dbReference type="NCBI Taxonomy" id="1032678"/>
    <lineage>
        <taxon>Eukaryota</taxon>
        <taxon>Fungi</taxon>
        <taxon>Dikarya</taxon>
        <taxon>Ascomycota</taxon>
        <taxon>Pezizomycotina</taxon>
        <taxon>Pezizomycetes</taxon>
        <taxon>Pezizales</taxon>
        <taxon>Discinaceae</taxon>
        <taxon>Discina</taxon>
    </lineage>
</organism>
<comment type="similarity">
    <text evidence="1">Belongs to the TRAFAC class dynamin-like GTPase superfamily. IRG family.</text>
</comment>
<evidence type="ECO:0000256" key="2">
    <source>
        <dbReference type="SAM" id="MobiDB-lite"/>
    </source>
</evidence>
<evidence type="ECO:0000313" key="4">
    <source>
        <dbReference type="EMBL" id="KAL0634088.1"/>
    </source>
</evidence>
<keyword evidence="5" id="KW-1185">Reference proteome</keyword>
<dbReference type="Proteomes" id="UP001447188">
    <property type="component" value="Unassembled WGS sequence"/>
</dbReference>
<dbReference type="PANTHER" id="PTHR14143:SF1">
    <property type="entry name" value="IRG-TYPE G DOMAIN-CONTAINING PROTEIN"/>
    <property type="match status" value="1"/>
</dbReference>
<feature type="region of interest" description="Disordered" evidence="2">
    <location>
        <begin position="104"/>
        <end position="126"/>
    </location>
</feature>
<dbReference type="SUPFAM" id="SSF52540">
    <property type="entry name" value="P-loop containing nucleoside triphosphate hydrolases"/>
    <property type="match status" value="1"/>
</dbReference>
<dbReference type="PROSITE" id="PS51716">
    <property type="entry name" value="G_IRG"/>
    <property type="match status" value="1"/>
</dbReference>
<evidence type="ECO:0000256" key="1">
    <source>
        <dbReference type="ARBA" id="ARBA00005429"/>
    </source>
</evidence>
<feature type="domain" description="IRG-type G" evidence="3">
    <location>
        <begin position="196"/>
        <end position="394"/>
    </location>
</feature>
<dbReference type="PANTHER" id="PTHR14143">
    <property type="entry name" value="INTERFERON-INDUCIBLE GTPASE FAMILY MEMBER"/>
    <property type="match status" value="1"/>
</dbReference>
<dbReference type="Pfam" id="PF05049">
    <property type="entry name" value="IIGP"/>
    <property type="match status" value="1"/>
</dbReference>
<proteinExistence type="inferred from homology"/>
<evidence type="ECO:0000313" key="5">
    <source>
        <dbReference type="Proteomes" id="UP001447188"/>
    </source>
</evidence>